<evidence type="ECO:0000313" key="2">
    <source>
        <dbReference type="Proteomes" id="UP001238973"/>
    </source>
</evidence>
<accession>A0AAJ1QKL9</accession>
<dbReference type="RefSeq" id="WP_289349290.1">
    <property type="nucleotide sequence ID" value="NZ_JAUCFI010000003.1"/>
</dbReference>
<sequence>MEIKKIESDRFKAVYVGEKTMEIQQMRVWRSKDGSIHFKINGKPTSVNNNPESKRGNPNLWNALDAVLNELGITQGVEEEE</sequence>
<proteinExistence type="predicted"/>
<comment type="caution">
    <text evidence="1">The sequence shown here is derived from an EMBL/GenBank/DDBJ whole genome shotgun (WGS) entry which is preliminary data.</text>
</comment>
<dbReference type="EMBL" id="JAUCFI010000003">
    <property type="protein sequence ID" value="MDM5283118.1"/>
    <property type="molecule type" value="Genomic_DNA"/>
</dbReference>
<name>A0AAJ1QKL9_9BACI</name>
<protein>
    <submittedName>
        <fullName evidence="1">Uncharacterized protein</fullName>
    </submittedName>
</protein>
<dbReference type="Proteomes" id="UP001238973">
    <property type="component" value="Unassembled WGS sequence"/>
</dbReference>
<evidence type="ECO:0000313" key="1">
    <source>
        <dbReference type="EMBL" id="MDM5283118.1"/>
    </source>
</evidence>
<reference evidence="1" key="1">
    <citation type="submission" date="2023-06" db="EMBL/GenBank/DDBJ databases">
        <title>Comparative genomics of Bacillaceae isolates and their secondary metabolite potential.</title>
        <authorList>
            <person name="Song L."/>
            <person name="Nielsen L.J."/>
            <person name="Mohite O."/>
            <person name="Xu X."/>
            <person name="Weber T."/>
            <person name="Kovacs A.T."/>
        </authorList>
    </citation>
    <scope>NUCLEOTIDE SEQUENCE</scope>
    <source>
        <strain evidence="1">G1S1</strain>
    </source>
</reference>
<dbReference type="AlphaFoldDB" id="A0AAJ1QKL9"/>
<gene>
    <name evidence="1" type="ORF">QUF85_07365</name>
</gene>
<organism evidence="1 2">
    <name type="scientific">Peribacillus frigoritolerans</name>
    <dbReference type="NCBI Taxonomy" id="450367"/>
    <lineage>
        <taxon>Bacteria</taxon>
        <taxon>Bacillati</taxon>
        <taxon>Bacillota</taxon>
        <taxon>Bacilli</taxon>
        <taxon>Bacillales</taxon>
        <taxon>Bacillaceae</taxon>
        <taxon>Peribacillus</taxon>
    </lineage>
</organism>